<feature type="compositionally biased region" description="Low complexity" evidence="1">
    <location>
        <begin position="85"/>
        <end position="96"/>
    </location>
</feature>
<feature type="region of interest" description="Disordered" evidence="1">
    <location>
        <begin position="62"/>
        <end position="189"/>
    </location>
</feature>
<evidence type="ECO:0000256" key="1">
    <source>
        <dbReference type="SAM" id="MobiDB-lite"/>
    </source>
</evidence>
<feature type="compositionally biased region" description="Polar residues" evidence="1">
    <location>
        <begin position="122"/>
        <end position="134"/>
    </location>
</feature>
<organism evidence="2 3">
    <name type="scientific">Purpureocillium lilacinum</name>
    <name type="common">Paecilomyces lilacinus</name>
    <dbReference type="NCBI Taxonomy" id="33203"/>
    <lineage>
        <taxon>Eukaryota</taxon>
        <taxon>Fungi</taxon>
        <taxon>Dikarya</taxon>
        <taxon>Ascomycota</taxon>
        <taxon>Pezizomycotina</taxon>
        <taxon>Sordariomycetes</taxon>
        <taxon>Hypocreomycetidae</taxon>
        <taxon>Hypocreales</taxon>
        <taxon>Ophiocordycipitaceae</taxon>
        <taxon>Purpureocillium</taxon>
    </lineage>
</organism>
<evidence type="ECO:0000313" key="2">
    <source>
        <dbReference type="EMBL" id="PWI73820.1"/>
    </source>
</evidence>
<dbReference type="EMBL" id="LCWV01000004">
    <property type="protein sequence ID" value="PWI73820.1"/>
    <property type="molecule type" value="Genomic_DNA"/>
</dbReference>
<feature type="region of interest" description="Disordered" evidence="1">
    <location>
        <begin position="1"/>
        <end position="50"/>
    </location>
</feature>
<gene>
    <name evidence="2" type="ORF">PCL_09096</name>
</gene>
<accession>A0A2U3EHA5</accession>
<evidence type="ECO:0000313" key="3">
    <source>
        <dbReference type="Proteomes" id="UP000245956"/>
    </source>
</evidence>
<feature type="compositionally biased region" description="Basic and acidic residues" evidence="1">
    <location>
        <begin position="7"/>
        <end position="25"/>
    </location>
</feature>
<dbReference type="Proteomes" id="UP000245956">
    <property type="component" value="Unassembled WGS sequence"/>
</dbReference>
<feature type="compositionally biased region" description="Basic and acidic residues" evidence="1">
    <location>
        <begin position="109"/>
        <end position="121"/>
    </location>
</feature>
<reference evidence="2 3" key="1">
    <citation type="journal article" date="2016" name="Front. Microbiol.">
        <title>Genome and transcriptome sequences reveal the specific parasitism of the nematophagous Purpureocillium lilacinum 36-1.</title>
        <authorList>
            <person name="Xie J."/>
            <person name="Li S."/>
            <person name="Mo C."/>
            <person name="Xiao X."/>
            <person name="Peng D."/>
            <person name="Wang G."/>
            <person name="Xiao Y."/>
        </authorList>
    </citation>
    <scope>NUCLEOTIDE SEQUENCE [LARGE SCALE GENOMIC DNA]</scope>
    <source>
        <strain evidence="2 3">36-1</strain>
    </source>
</reference>
<comment type="caution">
    <text evidence="2">The sequence shown here is derived from an EMBL/GenBank/DDBJ whole genome shotgun (WGS) entry which is preliminary data.</text>
</comment>
<name>A0A2U3EHA5_PURLI</name>
<feature type="compositionally biased region" description="Basic residues" evidence="1">
    <location>
        <begin position="72"/>
        <end position="84"/>
    </location>
</feature>
<feature type="compositionally biased region" description="Low complexity" evidence="1">
    <location>
        <begin position="137"/>
        <end position="152"/>
    </location>
</feature>
<protein>
    <submittedName>
        <fullName evidence="2">Uncharacterized protein</fullName>
    </submittedName>
</protein>
<proteinExistence type="predicted"/>
<sequence length="189" mass="20306">MIGGASHQREQGEGRDRREEHRAPPKGDAMQAGRRAGKPPGGTVPVSELGWDGIGRWHVSAEPSKPWFVWPGRRRRSGSHRRPRPIIVRQRQQQRIGGSGATSLWSHGGRVEDDGGADEKASLNQKPGSASGSNVEVPASRRPPALVAAPARGRVRSRRRRLDETLNGHRAGGDASQDETTGGGCDESG</sequence>
<dbReference type="AlphaFoldDB" id="A0A2U3EHA5"/>